<accession>A0AAD7K2Y1</accession>
<comment type="similarity">
    <text evidence="4">Belongs to the cytochrome P450 family.</text>
</comment>
<dbReference type="PRINTS" id="PR00385">
    <property type="entry name" value="P450"/>
</dbReference>
<comment type="subcellular location">
    <subcellularLocation>
        <location evidence="2">Membrane</location>
    </subcellularLocation>
</comment>
<comment type="caution">
    <text evidence="15">The sequence shown here is derived from an EMBL/GenBank/DDBJ whole genome shotgun (WGS) entry which is preliminary data.</text>
</comment>
<keyword evidence="12 14" id="KW-0472">Membrane</keyword>
<dbReference type="GO" id="GO:0016705">
    <property type="term" value="F:oxidoreductase activity, acting on paired donors, with incorporation or reduction of molecular oxygen"/>
    <property type="evidence" value="ECO:0007669"/>
    <property type="project" value="InterPro"/>
</dbReference>
<evidence type="ECO:0000313" key="15">
    <source>
        <dbReference type="EMBL" id="KAJ7775920.1"/>
    </source>
</evidence>
<dbReference type="AlphaFoldDB" id="A0AAD7K2Y1"/>
<dbReference type="PRINTS" id="PR00463">
    <property type="entry name" value="EP450I"/>
</dbReference>
<dbReference type="PANTHER" id="PTHR24305">
    <property type="entry name" value="CYTOCHROME P450"/>
    <property type="match status" value="1"/>
</dbReference>
<evidence type="ECO:0000256" key="12">
    <source>
        <dbReference type="ARBA" id="ARBA00023136"/>
    </source>
</evidence>
<keyword evidence="8 14" id="KW-1133">Transmembrane helix</keyword>
<evidence type="ECO:0000256" key="11">
    <source>
        <dbReference type="ARBA" id="ARBA00023033"/>
    </source>
</evidence>
<evidence type="ECO:0000256" key="4">
    <source>
        <dbReference type="ARBA" id="ARBA00010617"/>
    </source>
</evidence>
<dbReference type="EMBL" id="JARJLG010000013">
    <property type="protein sequence ID" value="KAJ7775920.1"/>
    <property type="molecule type" value="Genomic_DNA"/>
</dbReference>
<dbReference type="GO" id="GO:0004497">
    <property type="term" value="F:monooxygenase activity"/>
    <property type="evidence" value="ECO:0007669"/>
    <property type="project" value="UniProtKB-KW"/>
</dbReference>
<keyword evidence="9" id="KW-0560">Oxidoreductase</keyword>
<dbReference type="PANTHER" id="PTHR24305:SF166">
    <property type="entry name" value="CYTOCHROME P450 12A4, MITOCHONDRIAL-RELATED"/>
    <property type="match status" value="1"/>
</dbReference>
<keyword evidence="7 13" id="KW-0479">Metal-binding</keyword>
<evidence type="ECO:0000256" key="6">
    <source>
        <dbReference type="ARBA" id="ARBA00022692"/>
    </source>
</evidence>
<evidence type="ECO:0000256" key="8">
    <source>
        <dbReference type="ARBA" id="ARBA00022989"/>
    </source>
</evidence>
<dbReference type="InterPro" id="IPR036396">
    <property type="entry name" value="Cyt_P450_sf"/>
</dbReference>
<dbReference type="Gene3D" id="1.10.630.10">
    <property type="entry name" value="Cytochrome P450"/>
    <property type="match status" value="1"/>
</dbReference>
<dbReference type="InterPro" id="IPR002401">
    <property type="entry name" value="Cyt_P450_E_grp-I"/>
</dbReference>
<keyword evidence="6 14" id="KW-0812">Transmembrane</keyword>
<evidence type="ECO:0000256" key="10">
    <source>
        <dbReference type="ARBA" id="ARBA00023004"/>
    </source>
</evidence>
<feature type="binding site" description="axial binding residue" evidence="13">
    <location>
        <position position="453"/>
    </location>
    <ligand>
        <name>heme</name>
        <dbReference type="ChEBI" id="CHEBI:30413"/>
    </ligand>
    <ligandPart>
        <name>Fe</name>
        <dbReference type="ChEBI" id="CHEBI:18248"/>
    </ligandPart>
</feature>
<comment type="pathway">
    <text evidence="3">Secondary metabolite biosynthesis; terpenoid biosynthesis.</text>
</comment>
<dbReference type="SUPFAM" id="SSF48264">
    <property type="entry name" value="Cytochrome P450"/>
    <property type="match status" value="1"/>
</dbReference>
<evidence type="ECO:0000313" key="16">
    <source>
        <dbReference type="Proteomes" id="UP001215280"/>
    </source>
</evidence>
<dbReference type="GO" id="GO:0016020">
    <property type="term" value="C:membrane"/>
    <property type="evidence" value="ECO:0007669"/>
    <property type="project" value="UniProtKB-SubCell"/>
</dbReference>
<organism evidence="15 16">
    <name type="scientific">Mycena maculata</name>
    <dbReference type="NCBI Taxonomy" id="230809"/>
    <lineage>
        <taxon>Eukaryota</taxon>
        <taxon>Fungi</taxon>
        <taxon>Dikarya</taxon>
        <taxon>Basidiomycota</taxon>
        <taxon>Agaricomycotina</taxon>
        <taxon>Agaricomycetes</taxon>
        <taxon>Agaricomycetidae</taxon>
        <taxon>Agaricales</taxon>
        <taxon>Marasmiineae</taxon>
        <taxon>Mycenaceae</taxon>
        <taxon>Mycena</taxon>
    </lineage>
</organism>
<dbReference type="InterPro" id="IPR050121">
    <property type="entry name" value="Cytochrome_P450_monoxygenase"/>
</dbReference>
<feature type="transmembrane region" description="Helical" evidence="14">
    <location>
        <begin position="219"/>
        <end position="241"/>
    </location>
</feature>
<keyword evidence="16" id="KW-1185">Reference proteome</keyword>
<dbReference type="InterPro" id="IPR001128">
    <property type="entry name" value="Cyt_P450"/>
</dbReference>
<proteinExistence type="inferred from homology"/>
<gene>
    <name evidence="15" type="ORF">DFH07DRAFT_951824</name>
</gene>
<evidence type="ECO:0000256" key="2">
    <source>
        <dbReference type="ARBA" id="ARBA00004370"/>
    </source>
</evidence>
<evidence type="ECO:0000256" key="7">
    <source>
        <dbReference type="ARBA" id="ARBA00022723"/>
    </source>
</evidence>
<dbReference type="Pfam" id="PF00067">
    <property type="entry name" value="p450"/>
    <property type="match status" value="1"/>
</dbReference>
<name>A0AAD7K2Y1_9AGAR</name>
<reference evidence="15" key="1">
    <citation type="submission" date="2023-03" db="EMBL/GenBank/DDBJ databases">
        <title>Massive genome expansion in bonnet fungi (Mycena s.s.) driven by repeated elements and novel gene families across ecological guilds.</title>
        <authorList>
            <consortium name="Lawrence Berkeley National Laboratory"/>
            <person name="Harder C.B."/>
            <person name="Miyauchi S."/>
            <person name="Viragh M."/>
            <person name="Kuo A."/>
            <person name="Thoen E."/>
            <person name="Andreopoulos B."/>
            <person name="Lu D."/>
            <person name="Skrede I."/>
            <person name="Drula E."/>
            <person name="Henrissat B."/>
            <person name="Morin E."/>
            <person name="Kohler A."/>
            <person name="Barry K."/>
            <person name="LaButti K."/>
            <person name="Morin E."/>
            <person name="Salamov A."/>
            <person name="Lipzen A."/>
            <person name="Mereny Z."/>
            <person name="Hegedus B."/>
            <person name="Baldrian P."/>
            <person name="Stursova M."/>
            <person name="Weitz H."/>
            <person name="Taylor A."/>
            <person name="Grigoriev I.V."/>
            <person name="Nagy L.G."/>
            <person name="Martin F."/>
            <person name="Kauserud H."/>
        </authorList>
    </citation>
    <scope>NUCLEOTIDE SEQUENCE</scope>
    <source>
        <strain evidence="15">CBHHK188m</strain>
    </source>
</reference>
<evidence type="ECO:0000256" key="5">
    <source>
        <dbReference type="ARBA" id="ARBA00022617"/>
    </source>
</evidence>
<evidence type="ECO:0000256" key="3">
    <source>
        <dbReference type="ARBA" id="ARBA00004721"/>
    </source>
</evidence>
<evidence type="ECO:0000256" key="1">
    <source>
        <dbReference type="ARBA" id="ARBA00001971"/>
    </source>
</evidence>
<dbReference type="GO" id="GO:0020037">
    <property type="term" value="F:heme binding"/>
    <property type="evidence" value="ECO:0007669"/>
    <property type="project" value="InterPro"/>
</dbReference>
<evidence type="ECO:0000256" key="14">
    <source>
        <dbReference type="SAM" id="Phobius"/>
    </source>
</evidence>
<keyword evidence="11" id="KW-0503">Monooxygenase</keyword>
<comment type="cofactor">
    <cofactor evidence="1 13">
        <name>heme</name>
        <dbReference type="ChEBI" id="CHEBI:30413"/>
    </cofactor>
</comment>
<keyword evidence="5 13" id="KW-0349">Heme</keyword>
<dbReference type="Proteomes" id="UP001215280">
    <property type="component" value="Unassembled WGS sequence"/>
</dbReference>
<evidence type="ECO:0000256" key="13">
    <source>
        <dbReference type="PIRSR" id="PIRSR602401-1"/>
    </source>
</evidence>
<evidence type="ECO:0000256" key="9">
    <source>
        <dbReference type="ARBA" id="ARBA00023002"/>
    </source>
</evidence>
<sequence length="511" mass="56860">MSTDLPIFAASLVALAAGWITCRFYSSPNPIKLIPGPKSMSWFYGNMPALLLTEEYGEQEFRWQQSYGQLYAIRGCFGERRLMVSDPSTVQYILNSGLFVFGPSHEKKVDFLFGHGNVFLARGEAHRRLRAIMNPSFSANNVRASLAIIRETGSKLVDRWESLGFPGRTVDISQTLNDAALDVIGSAILDHPFDALEGKSELARIQRKLMDSASNPTKLAQLLGAVTSYIPNFLFGLAWFLPVPAMRLMRKYQKMTNELGHRLASQGGEDQGHSFIGYLVGRNVTEPELGVHLRSILVAGEDTVGSTLGWILYKLAQMPDFQDQLRQEIDRARPKHENDYNNMSLLNSIINEVLRLYSPFPLAERVATDDCILPLSQPITLTDGRQISAIPIKKGQRLYIGIAAFHRVNAIWGPDAMEFRPSRWLENEPCKRGGTTLGPHASLLAFLGGPGVCLGWRLAILELQVFVVELISRFVLSLPEDDSVRPRVAITIVSETADGTRQLPIHVENVA</sequence>
<keyword evidence="10 13" id="KW-0408">Iron</keyword>
<protein>
    <submittedName>
        <fullName evidence="15">Cytochrome P450</fullName>
    </submittedName>
</protein>
<dbReference type="GO" id="GO:0005506">
    <property type="term" value="F:iron ion binding"/>
    <property type="evidence" value="ECO:0007669"/>
    <property type="project" value="InterPro"/>
</dbReference>